<evidence type="ECO:0000313" key="2">
    <source>
        <dbReference type="Proteomes" id="UP001527099"/>
    </source>
</evidence>
<proteinExistence type="predicted"/>
<dbReference type="RefSeq" id="WP_268613529.1">
    <property type="nucleotide sequence ID" value="NZ_JAMDMX010000003.1"/>
</dbReference>
<reference evidence="1 2" key="1">
    <citation type="submission" date="2022-05" db="EMBL/GenBank/DDBJ databases">
        <title>Genome Sequencing of Bee-Associated Microbes.</title>
        <authorList>
            <person name="Dunlap C."/>
        </authorList>
    </citation>
    <scope>NUCLEOTIDE SEQUENCE [LARGE SCALE GENOMIC DNA]</scope>
    <source>
        <strain evidence="1 2">NRRL B-14421</strain>
    </source>
</reference>
<accession>A0ABT4G6I7</accession>
<dbReference type="EMBL" id="JAMDMX010000003">
    <property type="protein sequence ID" value="MCY9691790.1"/>
    <property type="molecule type" value="Genomic_DNA"/>
</dbReference>
<keyword evidence="2" id="KW-1185">Reference proteome</keyword>
<dbReference type="Gene3D" id="3.40.50.1000">
    <property type="entry name" value="HAD superfamily/HAD-like"/>
    <property type="match status" value="1"/>
</dbReference>
<comment type="caution">
    <text evidence="1">The sequence shown here is derived from an EMBL/GenBank/DDBJ whole genome shotgun (WGS) entry which is preliminary data.</text>
</comment>
<organism evidence="1 2">
    <name type="scientific">Paenibacillus alginolyticus</name>
    <dbReference type="NCBI Taxonomy" id="59839"/>
    <lineage>
        <taxon>Bacteria</taxon>
        <taxon>Bacillati</taxon>
        <taxon>Bacillota</taxon>
        <taxon>Bacilli</taxon>
        <taxon>Bacillales</taxon>
        <taxon>Paenibacillaceae</taxon>
        <taxon>Paenibacillus</taxon>
    </lineage>
</organism>
<evidence type="ECO:0008006" key="3">
    <source>
        <dbReference type="Google" id="ProtNLM"/>
    </source>
</evidence>
<evidence type="ECO:0000313" key="1">
    <source>
        <dbReference type="EMBL" id="MCY9691790.1"/>
    </source>
</evidence>
<dbReference type="InterPro" id="IPR023214">
    <property type="entry name" value="HAD_sf"/>
</dbReference>
<sequence>MQKIAVVTDFDGTLMEQNVGGVLMEGLDVLDEPQVPLASRLFREKKVGSLAWIEAAYPMLAGRQEQVDKLIESVHLRDGARDFIDFCQQKDVSVTVGIS</sequence>
<dbReference type="Proteomes" id="UP001527099">
    <property type="component" value="Unassembled WGS sequence"/>
</dbReference>
<dbReference type="SUPFAM" id="SSF56784">
    <property type="entry name" value="HAD-like"/>
    <property type="match status" value="1"/>
</dbReference>
<gene>
    <name evidence="1" type="ORF">M5X19_02445</name>
</gene>
<protein>
    <recommendedName>
        <fullName evidence="3">Haloacid dehalogenase</fullName>
    </recommendedName>
</protein>
<name>A0ABT4G6I7_9BACL</name>
<dbReference type="InterPro" id="IPR036412">
    <property type="entry name" value="HAD-like_sf"/>
</dbReference>